<dbReference type="EMBL" id="QRAS01000001">
    <property type="protein sequence ID" value="RDL12113.1"/>
    <property type="molecule type" value="Genomic_DNA"/>
</dbReference>
<dbReference type="OrthoDB" id="9785698at2"/>
<dbReference type="InterPro" id="IPR029068">
    <property type="entry name" value="Glyas_Bleomycin-R_OHBP_Dase"/>
</dbReference>
<gene>
    <name evidence="1" type="ORF">DFP99_0542</name>
</gene>
<dbReference type="PANTHER" id="PTHR36110">
    <property type="entry name" value="RING-CLEAVING DIOXYGENASE MHQE-RELATED"/>
    <property type="match status" value="1"/>
</dbReference>
<name>A0A288Q6S7_9LACO</name>
<evidence type="ECO:0000313" key="1">
    <source>
        <dbReference type="EMBL" id="RDL12113.1"/>
    </source>
</evidence>
<organism evidence="1 2">
    <name type="scientific">Weissella soli</name>
    <dbReference type="NCBI Taxonomy" id="155866"/>
    <lineage>
        <taxon>Bacteria</taxon>
        <taxon>Bacillati</taxon>
        <taxon>Bacillota</taxon>
        <taxon>Bacilli</taxon>
        <taxon>Lactobacillales</taxon>
        <taxon>Lactobacillaceae</taxon>
        <taxon>Weissella</taxon>
    </lineage>
</organism>
<dbReference type="SUPFAM" id="SSF54593">
    <property type="entry name" value="Glyoxalase/Bleomycin resistance protein/Dihydroxybiphenyl dioxygenase"/>
    <property type="match status" value="1"/>
</dbReference>
<dbReference type="RefSeq" id="WP_070230164.1">
    <property type="nucleotide sequence ID" value="NZ_BJYO01000002.1"/>
</dbReference>
<dbReference type="Pfam" id="PF00903">
    <property type="entry name" value="Glyoxalase"/>
    <property type="match status" value="1"/>
</dbReference>
<proteinExistence type="predicted"/>
<dbReference type="PANTHER" id="PTHR36110:SF3">
    <property type="entry name" value="VOC DOMAIN-CONTAINING PROTEIN"/>
    <property type="match status" value="1"/>
</dbReference>
<dbReference type="Proteomes" id="UP000254912">
    <property type="component" value="Unassembled WGS sequence"/>
</dbReference>
<dbReference type="Gene3D" id="3.10.180.10">
    <property type="entry name" value="2,3-Dihydroxybiphenyl 1,2-Dioxygenase, domain 1"/>
    <property type="match status" value="2"/>
</dbReference>
<accession>A0A288Q6S7</accession>
<dbReference type="InterPro" id="IPR052537">
    <property type="entry name" value="Extradiol_RC_dioxygenase"/>
</dbReference>
<evidence type="ECO:0000313" key="2">
    <source>
        <dbReference type="Proteomes" id="UP000254912"/>
    </source>
</evidence>
<dbReference type="GeneID" id="94546110"/>
<dbReference type="KEGG" id="wso:WSWS_00913"/>
<dbReference type="AlphaFoldDB" id="A0A288Q6S7"/>
<dbReference type="InterPro" id="IPR037523">
    <property type="entry name" value="VOC_core"/>
</dbReference>
<comment type="caution">
    <text evidence="1">The sequence shown here is derived from an EMBL/GenBank/DDBJ whole genome shotgun (WGS) entry which is preliminary data.</text>
</comment>
<protein>
    <submittedName>
        <fullName evidence="1">Glyoxalase family protein</fullName>
    </submittedName>
</protein>
<dbReference type="PROSITE" id="PS51819">
    <property type="entry name" value="VOC"/>
    <property type="match status" value="2"/>
</dbReference>
<dbReference type="InterPro" id="IPR004360">
    <property type="entry name" value="Glyas_Fos-R_dOase_dom"/>
</dbReference>
<keyword evidence="2" id="KW-1185">Reference proteome</keyword>
<sequence length="327" mass="37104">MANTIRGMHHLTTITSSAPKIFEFWTETLGLHFIKKTVNQDDVRTYHLYFTDDMGTAGTILTFFDFPGIQKAIHGTDEITRTAFRIPSDASFDFWIKWFDDHDVKHADAIHEEFGAKYLNFEDFDGQLYALMSNEGNPGNWATGEPYRNSVIPAEHQIVGFGPQLLTINNENALDLIFKNVLGAKEVAREGDDVLYEFDNGGYGSQVHTHLTRLIPRGLQGFGNSHHMAFTVDDEDALNYWINRLRQLGFQDSGFVERYYFKSEYFRPTPGILLELATNGPGFLQDETYEEAGHHLELPPFLEPQREAIQANLVAFNSGTESGSSEF</sequence>
<reference evidence="1 2" key="1">
    <citation type="submission" date="2018-07" db="EMBL/GenBank/DDBJ databases">
        <title>Genomic Encyclopedia of Type Strains, Phase III (KMG-III): the genomes of soil and plant-associated and newly described type strains.</title>
        <authorList>
            <person name="Whitman W."/>
        </authorList>
    </citation>
    <scope>NUCLEOTIDE SEQUENCE [LARGE SCALE GENOMIC DNA]</scope>
    <source>
        <strain evidence="1 2">CECT 7031</strain>
    </source>
</reference>